<dbReference type="PANTHER" id="PTHR39324">
    <property type="entry name" value="CALCIUM DODECIN"/>
    <property type="match status" value="1"/>
</dbReference>
<evidence type="ECO:0000313" key="2">
    <source>
        <dbReference type="Proteomes" id="UP000315995"/>
    </source>
</evidence>
<dbReference type="Pfam" id="PF07311">
    <property type="entry name" value="Dodecin"/>
    <property type="match status" value="1"/>
</dbReference>
<organism evidence="1 2">
    <name type="scientific">Persicimonas caeni</name>
    <dbReference type="NCBI Taxonomy" id="2292766"/>
    <lineage>
        <taxon>Bacteria</taxon>
        <taxon>Deltaproteobacteria</taxon>
        <taxon>Bradymonadales</taxon>
        <taxon>Bradymonadaceae</taxon>
        <taxon>Persicimonas</taxon>
    </lineage>
</organism>
<dbReference type="PANTHER" id="PTHR39324:SF1">
    <property type="entry name" value="CALCIUM DODECIN"/>
    <property type="match status" value="1"/>
</dbReference>
<reference evidence="1 2" key="1">
    <citation type="submission" date="2019-06" db="EMBL/GenBank/DDBJ databases">
        <title>Persicimonas caeni gen. nov., sp. nov., a predatory bacterium isolated from solar saltern.</title>
        <authorList>
            <person name="Wang S."/>
        </authorList>
    </citation>
    <scope>NUCLEOTIDE SEQUENCE [LARGE SCALE GENOMIC DNA]</scope>
    <source>
        <strain evidence="1 2">YN101</strain>
    </source>
</reference>
<proteinExistence type="predicted"/>
<dbReference type="OrthoDB" id="9805449at2"/>
<gene>
    <name evidence="1" type="ORF">FIV42_19585</name>
</gene>
<sequence length="67" mass="7514">MSVAKVTEITARSNKSFDDAIQQGLNRAKKTLDNIQGAWVKEQKVIMDNGNISGYQVDLKLTFELKN</sequence>
<evidence type="ECO:0000313" key="1">
    <source>
        <dbReference type="EMBL" id="QDG52865.1"/>
    </source>
</evidence>
<dbReference type="SUPFAM" id="SSF89807">
    <property type="entry name" value="Dodecin-like"/>
    <property type="match status" value="1"/>
</dbReference>
<keyword evidence="2" id="KW-1185">Reference proteome</keyword>
<accession>A0A5B8YAU3</accession>
<accession>A0A4Y6PYQ4</accession>
<dbReference type="RefSeq" id="WP_141199326.1">
    <property type="nucleotide sequence ID" value="NZ_CP041186.1"/>
</dbReference>
<dbReference type="AlphaFoldDB" id="A0A4Y6PYQ4"/>
<name>A0A4Y6PYQ4_PERCE</name>
<dbReference type="InterPro" id="IPR009923">
    <property type="entry name" value="Dodecin"/>
</dbReference>
<dbReference type="InterPro" id="IPR036694">
    <property type="entry name" value="Dodecin-like_sf"/>
</dbReference>
<dbReference type="EMBL" id="CP041186">
    <property type="protein sequence ID" value="QDG52865.1"/>
    <property type="molecule type" value="Genomic_DNA"/>
</dbReference>
<dbReference type="Gene3D" id="3.30.1660.10">
    <property type="entry name" value="Flavin-binding protein dodecin"/>
    <property type="match status" value="1"/>
</dbReference>
<protein>
    <submittedName>
        <fullName evidence="1">Dodecin domain-containing protein</fullName>
    </submittedName>
</protein>
<dbReference type="Proteomes" id="UP000315995">
    <property type="component" value="Chromosome"/>
</dbReference>
<dbReference type="InterPro" id="IPR025543">
    <property type="entry name" value="Dodecin-like"/>
</dbReference>